<feature type="transmembrane region" description="Helical" evidence="1">
    <location>
        <begin position="278"/>
        <end position="301"/>
    </location>
</feature>
<keyword evidence="1" id="KW-0472">Membrane</keyword>
<proteinExistence type="predicted"/>
<gene>
    <name evidence="3" type="ORF">SAMN05216276_1005262</name>
</gene>
<dbReference type="RefSeq" id="WP_179281936.1">
    <property type="nucleotide sequence ID" value="NZ_FZOD01000005.1"/>
</dbReference>
<evidence type="ECO:0000259" key="2">
    <source>
        <dbReference type="Pfam" id="PF01757"/>
    </source>
</evidence>
<dbReference type="PANTHER" id="PTHR23028">
    <property type="entry name" value="ACETYLTRANSFERASE"/>
    <property type="match status" value="1"/>
</dbReference>
<keyword evidence="3" id="KW-0808">Transferase</keyword>
<accession>A0A239CKA1</accession>
<feature type="transmembrane region" description="Helical" evidence="1">
    <location>
        <begin position="307"/>
        <end position="324"/>
    </location>
</feature>
<reference evidence="3 4" key="1">
    <citation type="submission" date="2017-06" db="EMBL/GenBank/DDBJ databases">
        <authorList>
            <person name="Kim H.J."/>
            <person name="Triplett B.A."/>
        </authorList>
    </citation>
    <scope>NUCLEOTIDE SEQUENCE [LARGE SCALE GENOMIC DNA]</scope>
    <source>
        <strain evidence="3 4">CGMCC 4.2132</strain>
    </source>
</reference>
<dbReference type="AlphaFoldDB" id="A0A239CKA1"/>
<dbReference type="GO" id="GO:0016787">
    <property type="term" value="F:hydrolase activity"/>
    <property type="evidence" value="ECO:0007669"/>
    <property type="project" value="UniProtKB-KW"/>
</dbReference>
<dbReference type="Pfam" id="PF01757">
    <property type="entry name" value="Acyl_transf_3"/>
    <property type="match status" value="1"/>
</dbReference>
<sequence length="354" mass="39249">MTARSFRTLDGIRGVAAICIVAHHMPQCFGSWLLSAQMAVDMFFVLSGFVLAHVYEPRFRAGMTPLHFLRLRIVRLYPLYLLGTTLGILQAVLMALYYQGPDIWNWPRILPSLPFAAVMLPAPFDKYLFPFNAVMWSIFFELAANLIWVVFWRRLERTGFLVAVVIGSGALLVVDTFLFKTTAVGMGWNTFLPGFPRVLYSFTLGILLHRFHRAVTLRRVPPGLLLVAMPVLALLPLGAYGQLFCALVVLPLIVLLGAKTETSGMTRLFCERTGVASYAVYALHLPALAFFSGLLLIFGLQIEDSPLLGPIFIVLVVLGCVLLADKIETPMRRWLSRLVPGPAPGAVAVGRKES</sequence>
<feature type="transmembrane region" description="Helical" evidence="1">
    <location>
        <begin position="133"/>
        <end position="152"/>
    </location>
</feature>
<feature type="transmembrane region" description="Helical" evidence="1">
    <location>
        <begin position="76"/>
        <end position="98"/>
    </location>
</feature>
<dbReference type="PANTHER" id="PTHR23028:SF134">
    <property type="entry name" value="PUTATIVE (AFU_ORTHOLOGUE AFUA_4G08520)-RELATED"/>
    <property type="match status" value="1"/>
</dbReference>
<evidence type="ECO:0000313" key="4">
    <source>
        <dbReference type="Proteomes" id="UP000198282"/>
    </source>
</evidence>
<organism evidence="3 4">
    <name type="scientific">Streptosporangium subroseum</name>
    <dbReference type="NCBI Taxonomy" id="106412"/>
    <lineage>
        <taxon>Bacteria</taxon>
        <taxon>Bacillati</taxon>
        <taxon>Actinomycetota</taxon>
        <taxon>Actinomycetes</taxon>
        <taxon>Streptosporangiales</taxon>
        <taxon>Streptosporangiaceae</taxon>
        <taxon>Streptosporangium</taxon>
    </lineage>
</organism>
<feature type="transmembrane region" description="Helical" evidence="1">
    <location>
        <begin position="159"/>
        <end position="179"/>
    </location>
</feature>
<dbReference type="Proteomes" id="UP000198282">
    <property type="component" value="Unassembled WGS sequence"/>
</dbReference>
<keyword evidence="3" id="KW-0012">Acyltransferase</keyword>
<keyword evidence="1" id="KW-1133">Transmembrane helix</keyword>
<keyword evidence="4" id="KW-1185">Reference proteome</keyword>
<feature type="transmembrane region" description="Helical" evidence="1">
    <location>
        <begin position="32"/>
        <end position="55"/>
    </location>
</feature>
<dbReference type="EMBL" id="FZOD01000005">
    <property type="protein sequence ID" value="SNS20676.1"/>
    <property type="molecule type" value="Genomic_DNA"/>
</dbReference>
<dbReference type="InterPro" id="IPR050879">
    <property type="entry name" value="Acyltransferase_3"/>
</dbReference>
<dbReference type="GO" id="GO:0016747">
    <property type="term" value="F:acyltransferase activity, transferring groups other than amino-acyl groups"/>
    <property type="evidence" value="ECO:0007669"/>
    <property type="project" value="InterPro"/>
</dbReference>
<protein>
    <submittedName>
        <fullName evidence="3">Peptidoglycan/LPS O-acetylase OafA/YrhL, contains acyltransferase and SGNH-hydrolase domains</fullName>
    </submittedName>
</protein>
<dbReference type="InterPro" id="IPR002656">
    <property type="entry name" value="Acyl_transf_3_dom"/>
</dbReference>
<keyword evidence="1" id="KW-0812">Transmembrane</keyword>
<feature type="domain" description="Acyltransferase 3" evidence="2">
    <location>
        <begin position="9"/>
        <end position="324"/>
    </location>
</feature>
<name>A0A239CKA1_9ACTN</name>
<evidence type="ECO:0000256" key="1">
    <source>
        <dbReference type="SAM" id="Phobius"/>
    </source>
</evidence>
<feature type="transmembrane region" description="Helical" evidence="1">
    <location>
        <begin position="241"/>
        <end position="258"/>
    </location>
</feature>
<keyword evidence="3" id="KW-0378">Hydrolase</keyword>
<evidence type="ECO:0000313" key="3">
    <source>
        <dbReference type="EMBL" id="SNS20676.1"/>
    </source>
</evidence>